<organism evidence="1 2">
    <name type="scientific">Pristionchus entomophagus</name>
    <dbReference type="NCBI Taxonomy" id="358040"/>
    <lineage>
        <taxon>Eukaryota</taxon>
        <taxon>Metazoa</taxon>
        <taxon>Ecdysozoa</taxon>
        <taxon>Nematoda</taxon>
        <taxon>Chromadorea</taxon>
        <taxon>Rhabditida</taxon>
        <taxon>Rhabditina</taxon>
        <taxon>Diplogasteromorpha</taxon>
        <taxon>Diplogasteroidea</taxon>
        <taxon>Neodiplogasteridae</taxon>
        <taxon>Pristionchus</taxon>
    </lineage>
</organism>
<reference evidence="1" key="1">
    <citation type="submission" date="2023-10" db="EMBL/GenBank/DDBJ databases">
        <title>Genome assembly of Pristionchus species.</title>
        <authorList>
            <person name="Yoshida K."/>
            <person name="Sommer R.J."/>
        </authorList>
    </citation>
    <scope>NUCLEOTIDE SEQUENCE</scope>
    <source>
        <strain evidence="1">RS0144</strain>
    </source>
</reference>
<evidence type="ECO:0000313" key="2">
    <source>
        <dbReference type="Proteomes" id="UP001432027"/>
    </source>
</evidence>
<evidence type="ECO:0000313" key="1">
    <source>
        <dbReference type="EMBL" id="GMT01191.1"/>
    </source>
</evidence>
<comment type="caution">
    <text evidence="1">The sequence shown here is derived from an EMBL/GenBank/DDBJ whole genome shotgun (WGS) entry which is preliminary data.</text>
</comment>
<dbReference type="EMBL" id="BTSX01000005">
    <property type="protein sequence ID" value="GMT01191.1"/>
    <property type="molecule type" value="Genomic_DNA"/>
</dbReference>
<keyword evidence="2" id="KW-1185">Reference proteome</keyword>
<feature type="non-terminal residue" evidence="1">
    <location>
        <position position="1"/>
    </location>
</feature>
<feature type="non-terminal residue" evidence="1">
    <location>
        <position position="87"/>
    </location>
</feature>
<name>A0AAV5U3Z2_9BILA</name>
<accession>A0AAV5U3Z2</accession>
<sequence length="87" mass="9760">NCSRAFAFPPSSKFSFFAEAKIGHLEIGIHISIYIHNDNLSHLTTLLSGCTVDKVTLVFDKKTLSNLKTLPAFLSFIHVKHLEFVLE</sequence>
<gene>
    <name evidence="1" type="ORF">PENTCL1PPCAC_23365</name>
</gene>
<dbReference type="Proteomes" id="UP001432027">
    <property type="component" value="Unassembled WGS sequence"/>
</dbReference>
<protein>
    <submittedName>
        <fullName evidence="1">Uncharacterized protein</fullName>
    </submittedName>
</protein>
<dbReference type="AlphaFoldDB" id="A0AAV5U3Z2"/>
<proteinExistence type="predicted"/>